<comment type="caution">
    <text evidence="1">The sequence shown here is derived from an EMBL/GenBank/DDBJ whole genome shotgun (WGS) entry which is preliminary data.</text>
</comment>
<dbReference type="GO" id="GO:0006598">
    <property type="term" value="P:polyamine catabolic process"/>
    <property type="evidence" value="ECO:0007669"/>
    <property type="project" value="TreeGrafter"/>
</dbReference>
<sequence>MSKQPIIGIAANQRQVEMDTLPWSYVPSGFPNAIIEAGGMPLILPINKPEMAKQYVTMIDKLILTGGQNVTPDFYNEEKDPNAEDDYLLERDEFEIALIKEAIAQGKPIFAVCRGMQLMNVVLGGTLHQNIKNHWQTEDSDITTQSMEVVDKSIFSDIYDNNGMINSYHRQAIKDLAPDLKVIVRSPEDGIIEAVESTNPNMRYIGVQWHPELLIYSDKEHSKKLFDFLVNHF</sequence>
<dbReference type="PROSITE" id="PS51273">
    <property type="entry name" value="GATASE_TYPE_1"/>
    <property type="match status" value="1"/>
</dbReference>
<evidence type="ECO:0000313" key="2">
    <source>
        <dbReference type="Proteomes" id="UP000279194"/>
    </source>
</evidence>
<dbReference type="GO" id="GO:0005829">
    <property type="term" value="C:cytosol"/>
    <property type="evidence" value="ECO:0007669"/>
    <property type="project" value="TreeGrafter"/>
</dbReference>
<protein>
    <submittedName>
        <fullName evidence="1">Gamma-glutamyl-gamma-aminobutyrate hydrolase family protein</fullName>
    </submittedName>
</protein>
<proteinExistence type="predicted"/>
<dbReference type="OrthoDB" id="9813383at2"/>
<dbReference type="PANTHER" id="PTHR43235:SF1">
    <property type="entry name" value="GLUTAMINE AMIDOTRANSFERASE PB2B2.05-RELATED"/>
    <property type="match status" value="1"/>
</dbReference>
<evidence type="ECO:0000313" key="1">
    <source>
        <dbReference type="EMBL" id="RLY04749.1"/>
    </source>
</evidence>
<name>A0A3L9DYC9_9STRE</name>
<accession>A0A3L9DYC9</accession>
<reference evidence="1 2" key="1">
    <citation type="submission" date="2018-10" db="EMBL/GenBank/DDBJ databases">
        <title>Streptococcus hillyeri sp. nov., isolated from equine tracheal sample.</title>
        <authorList>
            <person name="Macfadyen A.C."/>
            <person name="Waller A."/>
            <person name="Paterson G.K."/>
        </authorList>
    </citation>
    <scope>NUCLEOTIDE SEQUENCE [LARGE SCALE GENOMIC DNA]</scope>
    <source>
        <strain evidence="1 2">28462</strain>
    </source>
</reference>
<dbReference type="PANTHER" id="PTHR43235">
    <property type="entry name" value="GLUTAMINE AMIDOTRANSFERASE PB2B2.05-RELATED"/>
    <property type="match status" value="1"/>
</dbReference>
<keyword evidence="1" id="KW-0378">Hydrolase</keyword>
<dbReference type="SUPFAM" id="SSF52317">
    <property type="entry name" value="Class I glutamine amidotransferase-like"/>
    <property type="match status" value="1"/>
</dbReference>
<gene>
    <name evidence="1" type="ORF">EAF07_01800</name>
</gene>
<dbReference type="Pfam" id="PF07722">
    <property type="entry name" value="Peptidase_C26"/>
    <property type="match status" value="1"/>
</dbReference>
<dbReference type="EMBL" id="RCVM01000002">
    <property type="protein sequence ID" value="RLY04749.1"/>
    <property type="molecule type" value="Genomic_DNA"/>
</dbReference>
<organism evidence="1 2">
    <name type="scientific">Streptococcus hillyeri</name>
    <dbReference type="NCBI Taxonomy" id="2282420"/>
    <lineage>
        <taxon>Bacteria</taxon>
        <taxon>Bacillati</taxon>
        <taxon>Bacillota</taxon>
        <taxon>Bacilli</taxon>
        <taxon>Lactobacillales</taxon>
        <taxon>Streptococcaceae</taxon>
        <taxon>Streptococcus</taxon>
    </lineage>
</organism>
<keyword evidence="2" id="KW-1185">Reference proteome</keyword>
<dbReference type="InterPro" id="IPR044668">
    <property type="entry name" value="PuuD-like"/>
</dbReference>
<dbReference type="GO" id="GO:0033969">
    <property type="term" value="F:gamma-glutamyl-gamma-aminobutyrate hydrolase activity"/>
    <property type="evidence" value="ECO:0007669"/>
    <property type="project" value="TreeGrafter"/>
</dbReference>
<dbReference type="Gene3D" id="3.40.50.880">
    <property type="match status" value="1"/>
</dbReference>
<dbReference type="RefSeq" id="WP_121834590.1">
    <property type="nucleotide sequence ID" value="NZ_CP163513.1"/>
</dbReference>
<dbReference type="InterPro" id="IPR011697">
    <property type="entry name" value="Peptidase_C26"/>
</dbReference>
<dbReference type="InterPro" id="IPR029062">
    <property type="entry name" value="Class_I_gatase-like"/>
</dbReference>
<dbReference type="AlphaFoldDB" id="A0A3L9DYC9"/>
<dbReference type="CDD" id="cd01745">
    <property type="entry name" value="GATase1_2"/>
    <property type="match status" value="1"/>
</dbReference>
<dbReference type="Proteomes" id="UP000279194">
    <property type="component" value="Unassembled WGS sequence"/>
</dbReference>